<keyword evidence="2" id="KW-1185">Reference proteome</keyword>
<proteinExistence type="predicted"/>
<feature type="non-terminal residue" evidence="1">
    <location>
        <position position="39"/>
    </location>
</feature>
<comment type="caution">
    <text evidence="1">The sequence shown here is derived from an EMBL/GenBank/DDBJ whole genome shotgun (WGS) entry which is preliminary data.</text>
</comment>
<protein>
    <submittedName>
        <fullName evidence="1">Uncharacterized protein</fullName>
    </submittedName>
</protein>
<evidence type="ECO:0000313" key="1">
    <source>
        <dbReference type="EMBL" id="MBA0824962.1"/>
    </source>
</evidence>
<dbReference type="EMBL" id="JABFAE010000003">
    <property type="protein sequence ID" value="MBA0824962.1"/>
    <property type="molecule type" value="Genomic_DNA"/>
</dbReference>
<dbReference type="AlphaFoldDB" id="A0A7J9IS84"/>
<accession>A0A7J9IS84</accession>
<sequence>MDTTLQGKEDVELVFDKKDLVEYEINYDLCLVGKFWGEQ</sequence>
<gene>
    <name evidence="1" type="ORF">Goarm_021593</name>
</gene>
<name>A0A7J9IS84_9ROSI</name>
<dbReference type="Proteomes" id="UP000593575">
    <property type="component" value="Unassembled WGS sequence"/>
</dbReference>
<reference evidence="1 2" key="1">
    <citation type="journal article" date="2019" name="Genome Biol. Evol.">
        <title>Insights into the evolution of the New World diploid cottons (Gossypium, subgenus Houzingenia) based on genome sequencing.</title>
        <authorList>
            <person name="Grover C.E."/>
            <person name="Arick M.A. 2nd"/>
            <person name="Thrash A."/>
            <person name="Conover J.L."/>
            <person name="Sanders W.S."/>
            <person name="Peterson D.G."/>
            <person name="Frelichowski J.E."/>
            <person name="Scheffler J.A."/>
            <person name="Scheffler B.E."/>
            <person name="Wendel J.F."/>
        </authorList>
    </citation>
    <scope>NUCLEOTIDE SEQUENCE [LARGE SCALE GENOMIC DNA]</scope>
    <source>
        <strain evidence="1">6</strain>
        <tissue evidence="1">Leaf</tissue>
    </source>
</reference>
<evidence type="ECO:0000313" key="2">
    <source>
        <dbReference type="Proteomes" id="UP000593575"/>
    </source>
</evidence>
<organism evidence="1 2">
    <name type="scientific">Gossypium armourianum</name>
    <dbReference type="NCBI Taxonomy" id="34283"/>
    <lineage>
        <taxon>Eukaryota</taxon>
        <taxon>Viridiplantae</taxon>
        <taxon>Streptophyta</taxon>
        <taxon>Embryophyta</taxon>
        <taxon>Tracheophyta</taxon>
        <taxon>Spermatophyta</taxon>
        <taxon>Magnoliopsida</taxon>
        <taxon>eudicotyledons</taxon>
        <taxon>Gunneridae</taxon>
        <taxon>Pentapetalae</taxon>
        <taxon>rosids</taxon>
        <taxon>malvids</taxon>
        <taxon>Malvales</taxon>
        <taxon>Malvaceae</taxon>
        <taxon>Malvoideae</taxon>
        <taxon>Gossypium</taxon>
    </lineage>
</organism>